<comment type="caution">
    <text evidence="3">The sequence shown here is derived from an EMBL/GenBank/DDBJ whole genome shotgun (WGS) entry which is preliminary data.</text>
</comment>
<feature type="compositionally biased region" description="Low complexity" evidence="1">
    <location>
        <begin position="82"/>
        <end position="91"/>
    </location>
</feature>
<dbReference type="OrthoDB" id="10308558at2759"/>
<keyword evidence="4" id="KW-1185">Reference proteome</keyword>
<feature type="signal peptide" evidence="2">
    <location>
        <begin position="1"/>
        <end position="17"/>
    </location>
</feature>
<gene>
    <name evidence="3" type="ORF">M7I_2637</name>
</gene>
<feature type="compositionally biased region" description="Polar residues" evidence="1">
    <location>
        <begin position="128"/>
        <end position="137"/>
    </location>
</feature>
<evidence type="ECO:0000256" key="1">
    <source>
        <dbReference type="SAM" id="MobiDB-lite"/>
    </source>
</evidence>
<feature type="compositionally biased region" description="Low complexity" evidence="1">
    <location>
        <begin position="139"/>
        <end position="156"/>
    </location>
</feature>
<feature type="compositionally biased region" description="Polar residues" evidence="1">
    <location>
        <begin position="217"/>
        <end position="229"/>
    </location>
</feature>
<feature type="compositionally biased region" description="Polar residues" evidence="1">
    <location>
        <begin position="177"/>
        <end position="198"/>
    </location>
</feature>
<proteinExistence type="predicted"/>
<protein>
    <submittedName>
        <fullName evidence="3">Uncharacterized protein</fullName>
    </submittedName>
</protein>
<accession>H0EJB3</accession>
<dbReference type="InParanoid" id="H0EJB3"/>
<feature type="chain" id="PRO_5003531924" evidence="2">
    <location>
        <begin position="18"/>
        <end position="229"/>
    </location>
</feature>
<dbReference type="HOGENOM" id="CLU_1209924_0_0_1"/>
<reference evidence="3 4" key="1">
    <citation type="journal article" date="2012" name="Eukaryot. Cell">
        <title>Genome sequence of the fungus Glarea lozoyensis: the first genome sequence of a species from the Helotiaceae family.</title>
        <authorList>
            <person name="Youssar L."/>
            <person name="Gruening B.A."/>
            <person name="Erxleben A."/>
            <person name="Guenther S."/>
            <person name="Huettel W."/>
        </authorList>
    </citation>
    <scope>NUCLEOTIDE SEQUENCE [LARGE SCALE GENOMIC DNA]</scope>
    <source>
        <strain evidence="4">ATCC 74030 / MF5533</strain>
    </source>
</reference>
<dbReference type="EMBL" id="AGUE01000055">
    <property type="protein sequence ID" value="EHL01306.1"/>
    <property type="molecule type" value="Genomic_DNA"/>
</dbReference>
<evidence type="ECO:0000256" key="2">
    <source>
        <dbReference type="SAM" id="SignalP"/>
    </source>
</evidence>
<feature type="compositionally biased region" description="Polar residues" evidence="1">
    <location>
        <begin position="107"/>
        <end position="118"/>
    </location>
</feature>
<organism evidence="3 4">
    <name type="scientific">Glarea lozoyensis (strain ATCC 74030 / MF5533)</name>
    <dbReference type="NCBI Taxonomy" id="1104152"/>
    <lineage>
        <taxon>Eukaryota</taxon>
        <taxon>Fungi</taxon>
        <taxon>Dikarya</taxon>
        <taxon>Ascomycota</taxon>
        <taxon>Pezizomycotina</taxon>
        <taxon>Leotiomycetes</taxon>
        <taxon>Helotiales</taxon>
        <taxon>Helotiaceae</taxon>
        <taxon>Glarea</taxon>
    </lineage>
</organism>
<dbReference type="AlphaFoldDB" id="H0EJB3"/>
<evidence type="ECO:0000313" key="3">
    <source>
        <dbReference type="EMBL" id="EHL01306.1"/>
    </source>
</evidence>
<sequence length="229" mass="22934">MQITSFIVAALAGTAVAQFTRDGNISKDKISRAGRPTGHPVGTGMSGFPSAPTSMGGARPFPTGNSEVAAEAKSRSKGRGRASGQRSGAAKPSNGARPAKSGRSKTGDASSPTSTPQFGNKAKLEGNSAFSKPTSFPTGIPRGAAPSGGPPAFGTGRPNGFDVKHSAVTIPLPDLTTLPSGTFPTNFTAPSGFDSGSFSAYRGGSDHQKPSGVPSDLPTTLATSTRSAL</sequence>
<dbReference type="Proteomes" id="UP000005446">
    <property type="component" value="Unassembled WGS sequence"/>
</dbReference>
<keyword evidence="2" id="KW-0732">Signal</keyword>
<feature type="region of interest" description="Disordered" evidence="1">
    <location>
        <begin position="27"/>
        <end position="229"/>
    </location>
</feature>
<name>H0EJB3_GLAL7</name>
<evidence type="ECO:0000313" key="4">
    <source>
        <dbReference type="Proteomes" id="UP000005446"/>
    </source>
</evidence>